<feature type="transmembrane region" description="Helical" evidence="5">
    <location>
        <begin position="95"/>
        <end position="115"/>
    </location>
</feature>
<evidence type="ECO:0000256" key="2">
    <source>
        <dbReference type="ARBA" id="ARBA00022692"/>
    </source>
</evidence>
<dbReference type="STRING" id="364197.SAMN05216296_1285"/>
<gene>
    <name evidence="6" type="ORF">SAMN05216296_1285</name>
</gene>
<dbReference type="OrthoDB" id="481541at2"/>
<feature type="transmembrane region" description="Helical" evidence="5">
    <location>
        <begin position="6"/>
        <end position="26"/>
    </location>
</feature>
<feature type="transmembrane region" description="Helical" evidence="5">
    <location>
        <begin position="38"/>
        <end position="61"/>
    </location>
</feature>
<accession>A0A1H2F347</accession>
<dbReference type="RefSeq" id="WP_090193628.1">
    <property type="nucleotide sequence ID" value="NZ_LT629785.1"/>
</dbReference>
<evidence type="ECO:0000256" key="3">
    <source>
        <dbReference type="ARBA" id="ARBA00022989"/>
    </source>
</evidence>
<evidence type="ECO:0000256" key="4">
    <source>
        <dbReference type="ARBA" id="ARBA00023136"/>
    </source>
</evidence>
<dbReference type="InterPro" id="IPR004710">
    <property type="entry name" value="Bilac:Na_transpt"/>
</dbReference>
<dbReference type="AlphaFoldDB" id="A0A1H2F347"/>
<evidence type="ECO:0000256" key="5">
    <source>
        <dbReference type="SAM" id="Phobius"/>
    </source>
</evidence>
<feature type="transmembrane region" description="Helical" evidence="5">
    <location>
        <begin position="127"/>
        <end position="147"/>
    </location>
</feature>
<dbReference type="InterPro" id="IPR038770">
    <property type="entry name" value="Na+/solute_symporter_sf"/>
</dbReference>
<comment type="subcellular location">
    <subcellularLocation>
        <location evidence="1">Membrane</location>
        <topology evidence="1">Multi-pass membrane protein</topology>
    </subcellularLocation>
</comment>
<reference evidence="7" key="1">
    <citation type="submission" date="2016-10" db="EMBL/GenBank/DDBJ databases">
        <authorList>
            <person name="Varghese N."/>
            <person name="Submissions S."/>
        </authorList>
    </citation>
    <scope>NUCLEOTIDE SEQUENCE [LARGE SCALE GENOMIC DNA]</scope>
    <source>
        <strain evidence="7">DSM 17875</strain>
    </source>
</reference>
<evidence type="ECO:0000313" key="7">
    <source>
        <dbReference type="Proteomes" id="UP000243232"/>
    </source>
</evidence>
<dbReference type="Gene3D" id="1.20.1530.20">
    <property type="match status" value="1"/>
</dbReference>
<keyword evidence="7" id="KW-1185">Reference proteome</keyword>
<feature type="transmembrane region" description="Helical" evidence="5">
    <location>
        <begin position="223"/>
        <end position="243"/>
    </location>
</feature>
<feature type="transmembrane region" description="Helical" evidence="5">
    <location>
        <begin position="159"/>
        <end position="180"/>
    </location>
</feature>
<feature type="transmembrane region" description="Helical" evidence="5">
    <location>
        <begin position="67"/>
        <end position="88"/>
    </location>
</feature>
<sequence length="282" mass="30097">MQIIGQLLAIVFVVSTMLGVGMLLSVREISSSLTDRGWLARALLANFVVLPALAFGVARLFQLDPMLTAGLMVLATAPGGPVVIKLVALAKGEPAITVGLLIIVLVLAVFSQPVLLPLLLDGVHVSAQSIVLTLIFTVLLPLLIGLVMRARLPYWATMLHNSVQGISTLCTVLICILLPAVHWQELLGIIGSHAFLAAFMFLLLACLAGWLLGGPQPGRRRVLSINCAQPNLAAALVIVSQNFTDPRVILMLLVILLSSLPILLPLCLFYARQEQAASRTAN</sequence>
<dbReference type="PANTHER" id="PTHR10361:SF28">
    <property type="entry name" value="P3 PROTEIN-RELATED"/>
    <property type="match status" value="1"/>
</dbReference>
<dbReference type="GO" id="GO:0016020">
    <property type="term" value="C:membrane"/>
    <property type="evidence" value="ECO:0007669"/>
    <property type="project" value="UniProtKB-SubCell"/>
</dbReference>
<evidence type="ECO:0000313" key="6">
    <source>
        <dbReference type="EMBL" id="SDU01800.1"/>
    </source>
</evidence>
<protein>
    <submittedName>
        <fullName evidence="6">Bile acid:Na+ symporter, BASS family</fullName>
    </submittedName>
</protein>
<dbReference type="InterPro" id="IPR002657">
    <property type="entry name" value="BilAc:Na_symport/Acr3"/>
</dbReference>
<name>A0A1H2F347_9PSED</name>
<feature type="transmembrane region" description="Helical" evidence="5">
    <location>
        <begin position="186"/>
        <end position="211"/>
    </location>
</feature>
<dbReference type="EMBL" id="LT629785">
    <property type="protein sequence ID" value="SDU01800.1"/>
    <property type="molecule type" value="Genomic_DNA"/>
</dbReference>
<keyword evidence="4 5" id="KW-0472">Membrane</keyword>
<dbReference type="Pfam" id="PF01758">
    <property type="entry name" value="SBF"/>
    <property type="match status" value="1"/>
</dbReference>
<dbReference type="Proteomes" id="UP000243232">
    <property type="component" value="Chromosome I"/>
</dbReference>
<feature type="transmembrane region" description="Helical" evidence="5">
    <location>
        <begin position="249"/>
        <end position="271"/>
    </location>
</feature>
<keyword evidence="2 5" id="KW-0812">Transmembrane</keyword>
<keyword evidence="3 5" id="KW-1133">Transmembrane helix</keyword>
<dbReference type="PANTHER" id="PTHR10361">
    <property type="entry name" value="SODIUM-BILE ACID COTRANSPORTER"/>
    <property type="match status" value="1"/>
</dbReference>
<organism evidence="6 7">
    <name type="scientific">Pseudomonas pohangensis</name>
    <dbReference type="NCBI Taxonomy" id="364197"/>
    <lineage>
        <taxon>Bacteria</taxon>
        <taxon>Pseudomonadati</taxon>
        <taxon>Pseudomonadota</taxon>
        <taxon>Gammaproteobacteria</taxon>
        <taxon>Pseudomonadales</taxon>
        <taxon>Pseudomonadaceae</taxon>
        <taxon>Pseudomonas</taxon>
    </lineage>
</organism>
<evidence type="ECO:0000256" key="1">
    <source>
        <dbReference type="ARBA" id="ARBA00004141"/>
    </source>
</evidence>
<proteinExistence type="predicted"/>